<sequence>MSITFDTMQASHLVFDNQVVHPDGDGGGIPCAQTNCPRFAKIQGLCLNHTRLIHIYLPATTPAIRHTATHMHRPHCHPAAHHHRLAPHHYLHHPTYTLPEPPPSSAASSTRHLPSPSSSSDKRRRNHNRRCRTDGCGSYARGGGLCTRHGGGRKCKIDGCDTASQTGGYCRQHGGGSKCRERTCSQFARVGGRCLQHRTEGSSSSQDGGDSQDDYVDGNIDDRCHQPVAEDTRDGA</sequence>
<evidence type="ECO:0000256" key="1">
    <source>
        <dbReference type="SAM" id="MobiDB-lite"/>
    </source>
</evidence>
<proteinExistence type="predicted"/>
<feature type="compositionally biased region" description="Basic and acidic residues" evidence="1">
    <location>
        <begin position="220"/>
        <end position="236"/>
    </location>
</feature>
<protein>
    <submittedName>
        <fullName evidence="4">Aste57867_16605 protein</fullName>
    </submittedName>
</protein>
<dbReference type="EMBL" id="CAADRA010005924">
    <property type="protein sequence ID" value="VFT93376.1"/>
    <property type="molecule type" value="Genomic_DNA"/>
</dbReference>
<feature type="region of interest" description="Disordered" evidence="1">
    <location>
        <begin position="92"/>
        <end position="133"/>
    </location>
</feature>
<dbReference type="InterPro" id="IPR056866">
    <property type="entry name" value="Znf_WRKY19"/>
</dbReference>
<dbReference type="PANTHER" id="PTHR31827">
    <property type="entry name" value="EMB|CAB89363.1"/>
    <property type="match status" value="1"/>
</dbReference>
<evidence type="ECO:0000259" key="2">
    <source>
        <dbReference type="Pfam" id="PF24906"/>
    </source>
</evidence>
<feature type="region of interest" description="Disordered" evidence="1">
    <location>
        <begin position="196"/>
        <end position="236"/>
    </location>
</feature>
<dbReference type="EMBL" id="VJMH01005903">
    <property type="protein sequence ID" value="KAF0692305.1"/>
    <property type="molecule type" value="Genomic_DNA"/>
</dbReference>
<feature type="domain" description="WRKY19-like zinc finger" evidence="2">
    <location>
        <begin position="129"/>
        <end position="151"/>
    </location>
</feature>
<dbReference type="PANTHER" id="PTHR31827:SF1">
    <property type="entry name" value="EMB|CAB89363.1"/>
    <property type="match status" value="1"/>
</dbReference>
<evidence type="ECO:0000313" key="5">
    <source>
        <dbReference type="Proteomes" id="UP000332933"/>
    </source>
</evidence>
<reference evidence="4 5" key="1">
    <citation type="submission" date="2019-03" db="EMBL/GenBank/DDBJ databases">
        <authorList>
            <person name="Gaulin E."/>
            <person name="Dumas B."/>
        </authorList>
    </citation>
    <scope>NUCLEOTIDE SEQUENCE [LARGE SCALE GENOMIC DNA]</scope>
    <source>
        <strain evidence="4">CBS 568.67</strain>
    </source>
</reference>
<dbReference type="AlphaFoldDB" id="A0A485L900"/>
<evidence type="ECO:0000313" key="4">
    <source>
        <dbReference type="EMBL" id="VFT93376.1"/>
    </source>
</evidence>
<evidence type="ECO:0000313" key="3">
    <source>
        <dbReference type="EMBL" id="KAF0692305.1"/>
    </source>
</evidence>
<organism evidence="4 5">
    <name type="scientific">Aphanomyces stellatus</name>
    <dbReference type="NCBI Taxonomy" id="120398"/>
    <lineage>
        <taxon>Eukaryota</taxon>
        <taxon>Sar</taxon>
        <taxon>Stramenopiles</taxon>
        <taxon>Oomycota</taxon>
        <taxon>Saprolegniomycetes</taxon>
        <taxon>Saprolegniales</taxon>
        <taxon>Verrucalvaceae</taxon>
        <taxon>Aphanomyces</taxon>
    </lineage>
</organism>
<name>A0A485L900_9STRA</name>
<feature type="compositionally biased region" description="Low complexity" evidence="1">
    <location>
        <begin position="105"/>
        <end position="119"/>
    </location>
</feature>
<reference evidence="3" key="2">
    <citation type="submission" date="2019-06" db="EMBL/GenBank/DDBJ databases">
        <title>Genomics analysis of Aphanomyces spp. identifies a new class of oomycete effector associated with host adaptation.</title>
        <authorList>
            <person name="Gaulin E."/>
        </authorList>
    </citation>
    <scope>NUCLEOTIDE SEQUENCE</scope>
    <source>
        <strain evidence="3">CBS 578.67</strain>
    </source>
</reference>
<dbReference type="Proteomes" id="UP000332933">
    <property type="component" value="Unassembled WGS sequence"/>
</dbReference>
<keyword evidence="5" id="KW-1185">Reference proteome</keyword>
<gene>
    <name evidence="4" type="primary">Aste57867_16605</name>
    <name evidence="3" type="ORF">As57867_016548</name>
    <name evidence="4" type="ORF">ASTE57867_16605</name>
</gene>
<dbReference type="Pfam" id="PF24906">
    <property type="entry name" value="Zf_WRKY19"/>
    <property type="match status" value="1"/>
</dbReference>
<accession>A0A485L900</accession>